<organism evidence="6 7">
    <name type="scientific">Cyclophragma undans nucleopolyhedrovirus</name>
    <dbReference type="NCBI Taxonomy" id="1906244"/>
    <lineage>
        <taxon>Viruses</taxon>
        <taxon>Viruses incertae sedis</taxon>
        <taxon>Naldaviricetes</taxon>
        <taxon>Lefavirales</taxon>
        <taxon>Baculoviridae</taxon>
        <taxon>Alphabaculovirus</taxon>
        <taxon>Alphabaculovirus cycundantis</taxon>
    </lineage>
</organism>
<dbReference type="Gene3D" id="3.30.40.10">
    <property type="entry name" value="Zinc/RING finger domain, C3HC4 (zinc finger)"/>
    <property type="match status" value="1"/>
</dbReference>
<feature type="domain" description="RING-type" evidence="5">
    <location>
        <begin position="104"/>
        <end position="159"/>
    </location>
</feature>
<protein>
    <submittedName>
        <fullName evidence="6">Pe38</fullName>
    </submittedName>
</protein>
<keyword evidence="7" id="KW-1185">Reference proteome</keyword>
<dbReference type="PROSITE" id="PS00518">
    <property type="entry name" value="ZF_RING_1"/>
    <property type="match status" value="1"/>
</dbReference>
<dbReference type="SMART" id="SM00184">
    <property type="entry name" value="RING"/>
    <property type="match status" value="1"/>
</dbReference>
<dbReference type="InterPro" id="IPR018957">
    <property type="entry name" value="Znf_C3HC4_RING-type"/>
</dbReference>
<dbReference type="GO" id="GO:0008270">
    <property type="term" value="F:zinc ion binding"/>
    <property type="evidence" value="ECO:0007669"/>
    <property type="project" value="UniProtKB-KW"/>
</dbReference>
<dbReference type="InterPro" id="IPR017907">
    <property type="entry name" value="Znf_RING_CS"/>
</dbReference>
<reference evidence="6" key="1">
    <citation type="submission" date="2018-05" db="EMBL/GenBank/DDBJ databases">
        <title>Genome sequence and analysis of Cyclophragma undans nucleopolyhedrovirus: a distinct group I alphabaculovirus.</title>
        <authorList>
            <person name="Zhu Z."/>
            <person name="Yin F."/>
            <person name="Liu X."/>
            <person name="Hou D."/>
            <person name="Wang J."/>
            <person name="Zhang L."/>
            <person name="Arif B."/>
            <person name="Wang H."/>
            <person name="Deng F."/>
            <person name="Hu Z."/>
        </authorList>
    </citation>
    <scope>NUCLEOTIDE SEQUENCE [LARGE SCALE GENOMIC DNA]</scope>
    <source>
        <strain evidence="6">Whiov</strain>
    </source>
</reference>
<accession>A0A288Q7Y2</accession>
<dbReference type="Pfam" id="PF00097">
    <property type="entry name" value="zf-C3HC4"/>
    <property type="match status" value="1"/>
</dbReference>
<dbReference type="KEGG" id="vg:65101826"/>
<evidence type="ECO:0000313" key="6">
    <source>
        <dbReference type="EMBL" id="AOT85476.1"/>
    </source>
</evidence>
<dbReference type="InterPro" id="IPR013083">
    <property type="entry name" value="Znf_RING/FYVE/PHD"/>
</dbReference>
<evidence type="ECO:0000313" key="7">
    <source>
        <dbReference type="Proteomes" id="UP000502721"/>
    </source>
</evidence>
<evidence type="ECO:0000256" key="2">
    <source>
        <dbReference type="ARBA" id="ARBA00022771"/>
    </source>
</evidence>
<dbReference type="InterPro" id="IPR001841">
    <property type="entry name" value="Znf_RING"/>
</dbReference>
<dbReference type="RefSeq" id="YP_010086608.1">
    <property type="nucleotide sequence ID" value="NC_055467.1"/>
</dbReference>
<evidence type="ECO:0000256" key="3">
    <source>
        <dbReference type="ARBA" id="ARBA00022833"/>
    </source>
</evidence>
<dbReference type="SUPFAM" id="SSF57850">
    <property type="entry name" value="RING/U-box"/>
    <property type="match status" value="1"/>
</dbReference>
<keyword evidence="1" id="KW-0479">Metal-binding</keyword>
<sequence length="241" mass="26995">MSIRNQRVVSRIHPYSVIRNGATIAADAAAAASDVDARRVDIDARRVDVNARRVVDDDDDDDDVAILSSSSAEDFSVAPRFLFSTTTTTTTTAQSFRERAKFECAVCLESYVEEKFENSLFLMPKTCTHAICFKCVVGLYNSGPIGMRKCPPLKCPLCKTIVPFWVTCTKNSTVECRFYKRTGSKQMDQVTIDYFNHWDRMKARCANQNAITPSEDDTIAKLNAMLCVENKNKKTNAKTNV</sequence>
<dbReference type="GeneID" id="65101826"/>
<dbReference type="Proteomes" id="UP000502721">
    <property type="component" value="Segment"/>
</dbReference>
<keyword evidence="3" id="KW-0862">Zinc</keyword>
<proteinExistence type="predicted"/>
<dbReference type="EMBL" id="KT957089">
    <property type="protein sequence ID" value="AOT85476.1"/>
    <property type="molecule type" value="Genomic_DNA"/>
</dbReference>
<evidence type="ECO:0000259" key="5">
    <source>
        <dbReference type="PROSITE" id="PS50089"/>
    </source>
</evidence>
<evidence type="ECO:0000256" key="4">
    <source>
        <dbReference type="PROSITE-ProRule" id="PRU00175"/>
    </source>
</evidence>
<evidence type="ECO:0000256" key="1">
    <source>
        <dbReference type="ARBA" id="ARBA00022723"/>
    </source>
</evidence>
<keyword evidence="2 4" id="KW-0863">Zinc-finger</keyword>
<dbReference type="PROSITE" id="PS50089">
    <property type="entry name" value="ZF_RING_2"/>
    <property type="match status" value="1"/>
</dbReference>
<name>A0A288Q7Y2_9ABAC</name>